<dbReference type="AlphaFoldDB" id="A0A1X7RNS2"/>
<sequence length="116" mass="12961">MHLASLLPAMWIGSCLASNFVCYKKYDEFGKWRTDRKGRSEESSAYCDENNGCCLDTEDNSAEPAYYTCQKAFKCGEKNLGCVPNPSGYAVYLRERGNAPAHFTCQRTSKCGEEKG</sequence>
<keyword evidence="3" id="KW-1185">Reference proteome</keyword>
<reference evidence="2 3" key="1">
    <citation type="submission" date="2016-06" db="EMBL/GenBank/DDBJ databases">
        <authorList>
            <person name="Kjaerup R.B."/>
            <person name="Dalgaard T.S."/>
            <person name="Juul-Madsen H.R."/>
        </authorList>
    </citation>
    <scope>NUCLEOTIDE SEQUENCE [LARGE SCALE GENOMIC DNA]</scope>
</reference>
<organism evidence="2 3">
    <name type="scientific">Zymoseptoria tritici (strain ST99CH_3D7)</name>
    <dbReference type="NCBI Taxonomy" id="1276538"/>
    <lineage>
        <taxon>Eukaryota</taxon>
        <taxon>Fungi</taxon>
        <taxon>Dikarya</taxon>
        <taxon>Ascomycota</taxon>
        <taxon>Pezizomycotina</taxon>
        <taxon>Dothideomycetes</taxon>
        <taxon>Dothideomycetidae</taxon>
        <taxon>Mycosphaerellales</taxon>
        <taxon>Mycosphaerellaceae</taxon>
        <taxon>Zymoseptoria</taxon>
    </lineage>
</organism>
<gene>
    <name evidence="2" type="ORF">ZT3D7_G4233</name>
</gene>
<evidence type="ECO:0000256" key="1">
    <source>
        <dbReference type="SAM" id="SignalP"/>
    </source>
</evidence>
<feature type="chain" id="PRO_5012259595" evidence="1">
    <location>
        <begin position="18"/>
        <end position="116"/>
    </location>
</feature>
<dbReference type="EMBL" id="LT853694">
    <property type="protein sequence ID" value="SMQ49082.1"/>
    <property type="molecule type" value="Genomic_DNA"/>
</dbReference>
<accession>A0A1X7RNS2</accession>
<proteinExistence type="predicted"/>
<name>A0A1X7RNS2_ZYMT9</name>
<evidence type="ECO:0000313" key="3">
    <source>
        <dbReference type="Proteomes" id="UP000215127"/>
    </source>
</evidence>
<keyword evidence="1" id="KW-0732">Signal</keyword>
<protein>
    <submittedName>
        <fullName evidence="2">Uncharacterized protein</fullName>
    </submittedName>
</protein>
<dbReference type="Proteomes" id="UP000215127">
    <property type="component" value="Chromosome 3"/>
</dbReference>
<feature type="signal peptide" evidence="1">
    <location>
        <begin position="1"/>
        <end position="17"/>
    </location>
</feature>
<evidence type="ECO:0000313" key="2">
    <source>
        <dbReference type="EMBL" id="SMQ49082.1"/>
    </source>
</evidence>